<sequence length="428" mass="47016">MGRQGQRPYANKRLRSKAKRQQPSWEGFLGIGNPPRKELQADLAAIPTEHIPAKAGPAQQGKAGPPSKRDSTPPSPAVLGKGGEKEKGLNEKAATGRVSQDGRSRGFFHFGMMEKCPDGPDISYACFNRSENSGSPQNHTLLPPRGAVWDPVWRFDSGQDTKEKDGVELQDLPNPDGGSHWAHHRWDRQASEERGSDEIPISRAYTGTPSLGRMKSITLRDIGPTSRAIVVFRKAIRKDEATDVQYGTTETGLALTGTCRPGQRRGTTKGEGWRERRGVIVAWRGPAAEAGGREQSGRAGPLDPLKNESPTEVQGRPEPTDGRKTGVCGYPTFRDRDGSGQVGRKSPRKYHSGAEDVTGSEYVTGSTLVGIPAALTRLVPTRLEFRESRDFGYPHIPAEKPSLTCVKTRRGEFWFRKWKLCQIEIYGV</sequence>
<proteinExistence type="predicted"/>
<feature type="compositionally biased region" description="Basic and acidic residues" evidence="1">
    <location>
        <begin position="187"/>
        <end position="196"/>
    </location>
</feature>
<accession>A0A154PPS3</accession>
<gene>
    <name evidence="2" type="ORF">WN55_06253</name>
</gene>
<evidence type="ECO:0000256" key="1">
    <source>
        <dbReference type="SAM" id="MobiDB-lite"/>
    </source>
</evidence>
<feature type="region of interest" description="Disordered" evidence="1">
    <location>
        <begin position="173"/>
        <end position="196"/>
    </location>
</feature>
<feature type="compositionally biased region" description="Basic residues" evidence="1">
    <location>
        <begin position="10"/>
        <end position="20"/>
    </location>
</feature>
<protein>
    <submittedName>
        <fullName evidence="2">Uncharacterized protein</fullName>
    </submittedName>
</protein>
<keyword evidence="3" id="KW-1185">Reference proteome</keyword>
<feature type="region of interest" description="Disordered" evidence="1">
    <location>
        <begin position="1"/>
        <end position="102"/>
    </location>
</feature>
<dbReference type="AlphaFoldDB" id="A0A154PPS3"/>
<reference evidence="2 3" key="1">
    <citation type="submission" date="2015-07" db="EMBL/GenBank/DDBJ databases">
        <title>The genome of Dufourea novaeangliae.</title>
        <authorList>
            <person name="Pan H."/>
            <person name="Kapheim K."/>
        </authorList>
    </citation>
    <scope>NUCLEOTIDE SEQUENCE [LARGE SCALE GENOMIC DNA]</scope>
    <source>
        <strain evidence="2">0120121106</strain>
        <tissue evidence="2">Whole body</tissue>
    </source>
</reference>
<dbReference type="EMBL" id="KQ435018">
    <property type="protein sequence ID" value="KZC13895.1"/>
    <property type="molecule type" value="Genomic_DNA"/>
</dbReference>
<feature type="region of interest" description="Disordered" evidence="1">
    <location>
        <begin position="255"/>
        <end position="353"/>
    </location>
</feature>
<organism evidence="2 3">
    <name type="scientific">Dufourea novaeangliae</name>
    <name type="common">Sweat bee</name>
    <dbReference type="NCBI Taxonomy" id="178035"/>
    <lineage>
        <taxon>Eukaryota</taxon>
        <taxon>Metazoa</taxon>
        <taxon>Ecdysozoa</taxon>
        <taxon>Arthropoda</taxon>
        <taxon>Hexapoda</taxon>
        <taxon>Insecta</taxon>
        <taxon>Pterygota</taxon>
        <taxon>Neoptera</taxon>
        <taxon>Endopterygota</taxon>
        <taxon>Hymenoptera</taxon>
        <taxon>Apocrita</taxon>
        <taxon>Aculeata</taxon>
        <taxon>Apoidea</taxon>
        <taxon>Anthophila</taxon>
        <taxon>Halictidae</taxon>
        <taxon>Rophitinae</taxon>
        <taxon>Dufourea</taxon>
    </lineage>
</organism>
<feature type="compositionally biased region" description="Low complexity" evidence="1">
    <location>
        <begin position="53"/>
        <end position="66"/>
    </location>
</feature>
<evidence type="ECO:0000313" key="3">
    <source>
        <dbReference type="Proteomes" id="UP000076502"/>
    </source>
</evidence>
<dbReference type="Proteomes" id="UP000076502">
    <property type="component" value="Unassembled WGS sequence"/>
</dbReference>
<name>A0A154PPS3_DUFNO</name>
<evidence type="ECO:0000313" key="2">
    <source>
        <dbReference type="EMBL" id="KZC13895.1"/>
    </source>
</evidence>